<feature type="transmembrane region" description="Helical" evidence="6">
    <location>
        <begin position="218"/>
        <end position="237"/>
    </location>
</feature>
<evidence type="ECO:0000313" key="9">
    <source>
        <dbReference type="Proteomes" id="UP000791440"/>
    </source>
</evidence>
<evidence type="ECO:0000313" key="8">
    <source>
        <dbReference type="EMBL" id="KAG6463201.1"/>
    </source>
</evidence>
<feature type="transmembrane region" description="Helical" evidence="6">
    <location>
        <begin position="48"/>
        <end position="68"/>
    </location>
</feature>
<feature type="transmembrane region" description="Helical" evidence="6">
    <location>
        <begin position="490"/>
        <end position="507"/>
    </location>
</feature>
<dbReference type="PANTHER" id="PTHR23511">
    <property type="entry name" value="SYNAPTIC VESICLE GLYCOPROTEIN 2"/>
    <property type="match status" value="1"/>
</dbReference>
<comment type="subcellular location">
    <subcellularLocation>
        <location evidence="1">Membrane</location>
        <topology evidence="1">Multi-pass membrane protein</topology>
    </subcellularLocation>
</comment>
<feature type="transmembrane region" description="Helical" evidence="6">
    <location>
        <begin position="427"/>
        <end position="447"/>
    </location>
</feature>
<evidence type="ECO:0000256" key="6">
    <source>
        <dbReference type="SAM" id="Phobius"/>
    </source>
</evidence>
<dbReference type="EMBL" id="JH668956">
    <property type="protein sequence ID" value="KAG6463201.1"/>
    <property type="molecule type" value="Genomic_DNA"/>
</dbReference>
<feature type="transmembrane region" description="Helical" evidence="6">
    <location>
        <begin position="402"/>
        <end position="421"/>
    </location>
</feature>
<name>A0A921ZSN3_MANSE</name>
<keyword evidence="5 6" id="KW-0472">Membrane</keyword>
<keyword evidence="3 6" id="KW-0812">Transmembrane</keyword>
<evidence type="ECO:0000256" key="2">
    <source>
        <dbReference type="ARBA" id="ARBA00022448"/>
    </source>
</evidence>
<organism evidence="8 9">
    <name type="scientific">Manduca sexta</name>
    <name type="common">Tobacco hawkmoth</name>
    <name type="synonym">Tobacco hornworm</name>
    <dbReference type="NCBI Taxonomy" id="7130"/>
    <lineage>
        <taxon>Eukaryota</taxon>
        <taxon>Metazoa</taxon>
        <taxon>Ecdysozoa</taxon>
        <taxon>Arthropoda</taxon>
        <taxon>Hexapoda</taxon>
        <taxon>Insecta</taxon>
        <taxon>Pterygota</taxon>
        <taxon>Neoptera</taxon>
        <taxon>Endopterygota</taxon>
        <taxon>Lepidoptera</taxon>
        <taxon>Glossata</taxon>
        <taxon>Ditrysia</taxon>
        <taxon>Bombycoidea</taxon>
        <taxon>Sphingidae</taxon>
        <taxon>Sphinginae</taxon>
        <taxon>Sphingini</taxon>
        <taxon>Manduca</taxon>
    </lineage>
</organism>
<proteinExistence type="predicted"/>
<feature type="transmembrane region" description="Helical" evidence="6">
    <location>
        <begin position="312"/>
        <end position="330"/>
    </location>
</feature>
<keyword evidence="4 6" id="KW-1133">Transmembrane helix</keyword>
<dbReference type="InterPro" id="IPR011701">
    <property type="entry name" value="MFS"/>
</dbReference>
<evidence type="ECO:0000256" key="5">
    <source>
        <dbReference type="ARBA" id="ARBA00023136"/>
    </source>
</evidence>
<dbReference type="PROSITE" id="PS50850">
    <property type="entry name" value="MFS"/>
    <property type="match status" value="1"/>
</dbReference>
<gene>
    <name evidence="8" type="ORF">O3G_MSEX013734</name>
</gene>
<feature type="transmembrane region" description="Helical" evidence="6">
    <location>
        <begin position="370"/>
        <end position="390"/>
    </location>
</feature>
<dbReference type="GO" id="GO:0016020">
    <property type="term" value="C:membrane"/>
    <property type="evidence" value="ECO:0007669"/>
    <property type="project" value="UniProtKB-SubCell"/>
</dbReference>
<comment type="caution">
    <text evidence="8">The sequence shown here is derived from an EMBL/GenBank/DDBJ whole genome shotgun (WGS) entry which is preliminary data.</text>
</comment>
<feature type="transmembrane region" description="Helical" evidence="6">
    <location>
        <begin position="88"/>
        <end position="108"/>
    </location>
</feature>
<dbReference type="Pfam" id="PF07690">
    <property type="entry name" value="MFS_1"/>
    <property type="match status" value="1"/>
</dbReference>
<keyword evidence="2" id="KW-0813">Transport</keyword>
<evidence type="ECO:0000259" key="7">
    <source>
        <dbReference type="PROSITE" id="PS50850"/>
    </source>
</evidence>
<dbReference type="GO" id="GO:0022857">
    <property type="term" value="F:transmembrane transporter activity"/>
    <property type="evidence" value="ECO:0007669"/>
    <property type="project" value="InterPro"/>
</dbReference>
<feature type="transmembrane region" description="Helical" evidence="6">
    <location>
        <begin position="175"/>
        <end position="198"/>
    </location>
</feature>
<evidence type="ECO:0000256" key="4">
    <source>
        <dbReference type="ARBA" id="ARBA00022989"/>
    </source>
</evidence>
<dbReference type="Proteomes" id="UP000791440">
    <property type="component" value="Unassembled WGS sequence"/>
</dbReference>
<evidence type="ECO:0000256" key="3">
    <source>
        <dbReference type="ARBA" id="ARBA00022692"/>
    </source>
</evidence>
<feature type="transmembrane region" description="Helical" evidence="6">
    <location>
        <begin position="142"/>
        <end position="163"/>
    </location>
</feature>
<accession>A0A921ZSN3</accession>
<evidence type="ECO:0000256" key="1">
    <source>
        <dbReference type="ARBA" id="ARBA00004141"/>
    </source>
</evidence>
<reference evidence="8" key="2">
    <citation type="submission" date="2020-12" db="EMBL/GenBank/DDBJ databases">
        <authorList>
            <person name="Kanost M."/>
        </authorList>
    </citation>
    <scope>NUCLEOTIDE SEQUENCE</scope>
</reference>
<protein>
    <recommendedName>
        <fullName evidence="7">Major facilitator superfamily (MFS) profile domain-containing protein</fullName>
    </recommendedName>
</protein>
<dbReference type="AlphaFoldDB" id="A0A921ZSN3"/>
<reference evidence="8" key="1">
    <citation type="journal article" date="2016" name="Insect Biochem. Mol. Biol.">
        <title>Multifaceted biological insights from a draft genome sequence of the tobacco hornworm moth, Manduca sexta.</title>
        <authorList>
            <person name="Kanost M.R."/>
            <person name="Arrese E.L."/>
            <person name="Cao X."/>
            <person name="Chen Y.R."/>
            <person name="Chellapilla S."/>
            <person name="Goldsmith M.R."/>
            <person name="Grosse-Wilde E."/>
            <person name="Heckel D.G."/>
            <person name="Herndon N."/>
            <person name="Jiang H."/>
            <person name="Papanicolaou A."/>
            <person name="Qu J."/>
            <person name="Soulages J.L."/>
            <person name="Vogel H."/>
            <person name="Walters J."/>
            <person name="Waterhouse R.M."/>
            <person name="Ahn S.J."/>
            <person name="Almeida F.C."/>
            <person name="An C."/>
            <person name="Aqrawi P."/>
            <person name="Bretschneider A."/>
            <person name="Bryant W.B."/>
            <person name="Bucks S."/>
            <person name="Chao H."/>
            <person name="Chevignon G."/>
            <person name="Christen J.M."/>
            <person name="Clarke D.F."/>
            <person name="Dittmer N.T."/>
            <person name="Ferguson L.C.F."/>
            <person name="Garavelou S."/>
            <person name="Gordon K.H.J."/>
            <person name="Gunaratna R.T."/>
            <person name="Han Y."/>
            <person name="Hauser F."/>
            <person name="He Y."/>
            <person name="Heidel-Fischer H."/>
            <person name="Hirsh A."/>
            <person name="Hu Y."/>
            <person name="Jiang H."/>
            <person name="Kalra D."/>
            <person name="Klinner C."/>
            <person name="Konig C."/>
            <person name="Kovar C."/>
            <person name="Kroll A.R."/>
            <person name="Kuwar S.S."/>
            <person name="Lee S.L."/>
            <person name="Lehman R."/>
            <person name="Li K."/>
            <person name="Li Z."/>
            <person name="Liang H."/>
            <person name="Lovelace S."/>
            <person name="Lu Z."/>
            <person name="Mansfield J.H."/>
            <person name="McCulloch K.J."/>
            <person name="Mathew T."/>
            <person name="Morton B."/>
            <person name="Muzny D.M."/>
            <person name="Neunemann D."/>
            <person name="Ongeri F."/>
            <person name="Pauchet Y."/>
            <person name="Pu L.L."/>
            <person name="Pyrousis I."/>
            <person name="Rao X.J."/>
            <person name="Redding A."/>
            <person name="Roesel C."/>
            <person name="Sanchez-Gracia A."/>
            <person name="Schaack S."/>
            <person name="Shukla A."/>
            <person name="Tetreau G."/>
            <person name="Wang Y."/>
            <person name="Xiong G.H."/>
            <person name="Traut W."/>
            <person name="Walsh T.K."/>
            <person name="Worley K.C."/>
            <person name="Wu D."/>
            <person name="Wu W."/>
            <person name="Wu Y.Q."/>
            <person name="Zhang X."/>
            <person name="Zou Z."/>
            <person name="Zucker H."/>
            <person name="Briscoe A.D."/>
            <person name="Burmester T."/>
            <person name="Clem R.J."/>
            <person name="Feyereisen R."/>
            <person name="Grimmelikhuijzen C.J.P."/>
            <person name="Hamodrakas S.J."/>
            <person name="Hansson B.S."/>
            <person name="Huguet E."/>
            <person name="Jermiin L.S."/>
            <person name="Lan Q."/>
            <person name="Lehman H.K."/>
            <person name="Lorenzen M."/>
            <person name="Merzendorfer H."/>
            <person name="Michalopoulos I."/>
            <person name="Morton D.B."/>
            <person name="Muthukrishnan S."/>
            <person name="Oakeshott J.G."/>
            <person name="Palmer W."/>
            <person name="Park Y."/>
            <person name="Passarelli A.L."/>
            <person name="Rozas J."/>
            <person name="Schwartz L.M."/>
            <person name="Smith W."/>
            <person name="Southgate A."/>
            <person name="Vilcinskas A."/>
            <person name="Vogt R."/>
            <person name="Wang P."/>
            <person name="Werren J."/>
            <person name="Yu X.Q."/>
            <person name="Zhou J.J."/>
            <person name="Brown S.J."/>
            <person name="Scherer S.E."/>
            <person name="Richards S."/>
            <person name="Blissard G.W."/>
        </authorList>
    </citation>
    <scope>NUCLEOTIDE SEQUENCE</scope>
</reference>
<feature type="transmembrane region" description="Helical" evidence="6">
    <location>
        <begin position="117"/>
        <end position="136"/>
    </location>
</feature>
<sequence>MRFAGFFDRLYECEHVGSVSTPKTSALRNMATEAELEKIVEIAGHGGYNVVILLVSSTIHLAATLDLLSFCVTAPAASCDLQLGMAEISLLTSIPFAGYVSALPWGYYADMHGRRRAILVSASVGSILGIMTSFASSFTMMLVLKFLGCTFSTACITLTITYLGECTCSKYRTKYMFILNCFNLGSDLVCYALAYFILRMEFNVDIPWLAISYRPWRLFTLSMSLMLGAGAVMMFFLHESPKFLANKGDVDQALHVLKTAYGVKEGTEELVTNSLLFADKKLDSTKTTFWNSVVQQTVPIFQPPLLIHTVQLFFLLSVCCSTNNVFFMWFPTMVNSFFNSIASDDSSFCDRITSNITTTIENNVVCDSTISNATIFSGMAFSTFFTIVNYGTSLISNYRKSVLIITLTIAGLSTVIVDLIYQPIISILLFILIQLAGVSGGNVCSYFNDVYPTTYRGLGTSLGSMTARISSMIGVYIVGSTIVDHCRITFFAWSIFVFVGVAAAWSLPAEKKKLNPSTDPS</sequence>
<dbReference type="InterPro" id="IPR020846">
    <property type="entry name" value="MFS_dom"/>
</dbReference>
<keyword evidence="9" id="KW-1185">Reference proteome</keyword>
<feature type="domain" description="Major facilitator superfamily (MFS) profile" evidence="7">
    <location>
        <begin position="52"/>
        <end position="512"/>
    </location>
</feature>
<dbReference type="PANTHER" id="PTHR23511:SF35">
    <property type="entry name" value="MAJOR FACILITATOR SUPERFAMILY (MFS) PROFILE DOMAIN-CONTAINING PROTEIN"/>
    <property type="match status" value="1"/>
</dbReference>